<gene>
    <name evidence="1" type="ORF">DM484_30445</name>
</gene>
<evidence type="ECO:0000313" key="1">
    <source>
        <dbReference type="EMBL" id="PZN69056.1"/>
    </source>
</evidence>
<reference evidence="1 2" key="1">
    <citation type="journal article" date="2018" name="Aquat. Microb. Ecol.">
        <title>Gammaproteobacterial methanotrophs dominate.</title>
        <authorList>
            <person name="Rissanen A.J."/>
            <person name="Saarenheimo J."/>
            <person name="Tiirola M."/>
            <person name="Peura S."/>
            <person name="Aalto S.L."/>
            <person name="Karvinen A."/>
            <person name="Nykanen H."/>
        </authorList>
    </citation>
    <scope>NUCLEOTIDE SEQUENCE [LARGE SCALE GENOMIC DNA]</scope>
    <source>
        <strain evidence="1">AMbin10</strain>
    </source>
</reference>
<protein>
    <submittedName>
        <fullName evidence="1">Uncharacterized protein</fullName>
    </submittedName>
</protein>
<evidence type="ECO:0000313" key="2">
    <source>
        <dbReference type="Proteomes" id="UP000249396"/>
    </source>
</evidence>
<proteinExistence type="predicted"/>
<dbReference type="EMBL" id="QJPH01000589">
    <property type="protein sequence ID" value="PZN69056.1"/>
    <property type="molecule type" value="Genomic_DNA"/>
</dbReference>
<dbReference type="AlphaFoldDB" id="A0A2W4QCZ9"/>
<accession>A0A2W4QCZ9</accession>
<sequence>MLCPICLAQIKKFTKIAKGGYSCPECKESVPGIYIINYSAYPPAILGSVGFRGHGKSVYLASLFHTLAHPELPRQWKGFYVTASGDPSLDILDEDIKMLKEGNLPDGTLLTFPKPTMIQVTGIPTGKGASLLCYDAAGESFERAGRLIKYASFFARSTTVLFLLSIPGIEREDTDVDLVAQKMNRLLTVYRNGIADLAGDTRHQRLVVVYTKADEWKALLLPQYQALRDYLQAGTFNGLDDFSSYKKSLAAISGQLRTLTLEHLHAKSFLSQAEDHFASVRFCVVSALGSSPKGQQLQTAITPRRVLDPLLWVLDTDTDSAGTQHKWWSWSKRENV</sequence>
<dbReference type="Proteomes" id="UP000249396">
    <property type="component" value="Unassembled WGS sequence"/>
</dbReference>
<organism evidence="1 2">
    <name type="scientific">Candidatus Methylumidiphilus alinenensis</name>
    <dbReference type="NCBI Taxonomy" id="2202197"/>
    <lineage>
        <taxon>Bacteria</taxon>
        <taxon>Pseudomonadati</taxon>
        <taxon>Pseudomonadota</taxon>
        <taxon>Gammaproteobacteria</taxon>
        <taxon>Methylococcales</taxon>
        <taxon>Candidatus Methylumidiphilus</taxon>
    </lineage>
</organism>
<name>A0A2W4QCZ9_9GAMM</name>
<comment type="caution">
    <text evidence="1">The sequence shown here is derived from an EMBL/GenBank/DDBJ whole genome shotgun (WGS) entry which is preliminary data.</text>
</comment>